<gene>
    <name evidence="1" type="ORF">AVEN_196849_1</name>
</gene>
<accession>A0A4Y2KCZ2</accession>
<dbReference type="OrthoDB" id="6766291at2759"/>
<proteinExistence type="predicted"/>
<dbReference type="PANTHER" id="PTHR47326">
    <property type="entry name" value="TRANSPOSABLE ELEMENT TC3 TRANSPOSASE-LIKE PROTEIN"/>
    <property type="match status" value="1"/>
</dbReference>
<protein>
    <submittedName>
        <fullName evidence="1">Uncharacterized protein</fullName>
    </submittedName>
</protein>
<dbReference type="GO" id="GO:0003676">
    <property type="term" value="F:nucleic acid binding"/>
    <property type="evidence" value="ECO:0007669"/>
    <property type="project" value="InterPro"/>
</dbReference>
<keyword evidence="2" id="KW-1185">Reference proteome</keyword>
<evidence type="ECO:0000313" key="1">
    <source>
        <dbReference type="EMBL" id="GBM99436.1"/>
    </source>
</evidence>
<dbReference type="Gene3D" id="3.30.420.10">
    <property type="entry name" value="Ribonuclease H-like superfamily/Ribonuclease H"/>
    <property type="match status" value="1"/>
</dbReference>
<dbReference type="InterPro" id="IPR036397">
    <property type="entry name" value="RNaseH_sf"/>
</dbReference>
<reference evidence="1 2" key="1">
    <citation type="journal article" date="2019" name="Sci. Rep.">
        <title>Orb-weaving spider Araneus ventricosus genome elucidates the spidroin gene catalogue.</title>
        <authorList>
            <person name="Kono N."/>
            <person name="Nakamura H."/>
            <person name="Ohtoshi R."/>
            <person name="Moran D.A.P."/>
            <person name="Shinohara A."/>
            <person name="Yoshida Y."/>
            <person name="Fujiwara M."/>
            <person name="Mori M."/>
            <person name="Tomita M."/>
            <person name="Arakawa K."/>
        </authorList>
    </citation>
    <scope>NUCLEOTIDE SEQUENCE [LARGE SCALE GENOMIC DNA]</scope>
</reference>
<dbReference type="PANTHER" id="PTHR47326:SF1">
    <property type="entry name" value="HTH PSQ-TYPE DOMAIN-CONTAINING PROTEIN"/>
    <property type="match status" value="1"/>
</dbReference>
<dbReference type="EMBL" id="BGPR01194052">
    <property type="protein sequence ID" value="GBM99436.1"/>
    <property type="molecule type" value="Genomic_DNA"/>
</dbReference>
<evidence type="ECO:0000313" key="2">
    <source>
        <dbReference type="Proteomes" id="UP000499080"/>
    </source>
</evidence>
<dbReference type="AlphaFoldDB" id="A0A4Y2KCZ2"/>
<sequence length="95" mass="10982">MPLTYGAVDWNGLAALRLYEVRFPRSASSSVVERLNVAPSYCTNDVRQHLKHLNVTFEKHWICRDGPVQWPARSLDLSCLDFFCWGQMKTLVDPR</sequence>
<dbReference type="Proteomes" id="UP000499080">
    <property type="component" value="Unassembled WGS sequence"/>
</dbReference>
<organism evidence="1 2">
    <name type="scientific">Araneus ventricosus</name>
    <name type="common">Orbweaver spider</name>
    <name type="synonym">Epeira ventricosa</name>
    <dbReference type="NCBI Taxonomy" id="182803"/>
    <lineage>
        <taxon>Eukaryota</taxon>
        <taxon>Metazoa</taxon>
        <taxon>Ecdysozoa</taxon>
        <taxon>Arthropoda</taxon>
        <taxon>Chelicerata</taxon>
        <taxon>Arachnida</taxon>
        <taxon>Araneae</taxon>
        <taxon>Araneomorphae</taxon>
        <taxon>Entelegynae</taxon>
        <taxon>Araneoidea</taxon>
        <taxon>Araneidae</taxon>
        <taxon>Araneus</taxon>
    </lineage>
</organism>
<comment type="caution">
    <text evidence="1">The sequence shown here is derived from an EMBL/GenBank/DDBJ whole genome shotgun (WGS) entry which is preliminary data.</text>
</comment>
<name>A0A4Y2KCZ2_ARAVE</name>